<dbReference type="OrthoDB" id="10264738at2759"/>
<dbReference type="InterPro" id="IPR036457">
    <property type="entry name" value="PPM-type-like_dom_sf"/>
</dbReference>
<sequence length="146" mass="15422">MCNAAVTELLKGDLSPHYCPKDPEQQPEDEQGVVCDFDQKPYVSNEADSSSVQLNGDEDYILLACDGFFDVVRPGDVPGLVQEALREGGGSGEDVAQSLVAQAKAAGSSDNITVLLVFLKEPKHLLTHETSSRTEEGGATAAATVV</sequence>
<dbReference type="Proteomes" id="UP000281406">
    <property type="component" value="Unassembled WGS sequence"/>
</dbReference>
<dbReference type="AlphaFoldDB" id="A0A3N0XH92"/>
<dbReference type="Pfam" id="PF00481">
    <property type="entry name" value="PP2C"/>
    <property type="match status" value="1"/>
</dbReference>
<gene>
    <name evidence="2" type="ORF">DPX16_21583</name>
</gene>
<protein>
    <submittedName>
        <fullName evidence="2">Protein phosphatase 1F</fullName>
    </submittedName>
</protein>
<organism evidence="2 3">
    <name type="scientific">Anabarilius grahami</name>
    <name type="common">Kanglang fish</name>
    <name type="synonym">Barilius grahami</name>
    <dbReference type="NCBI Taxonomy" id="495550"/>
    <lineage>
        <taxon>Eukaryota</taxon>
        <taxon>Metazoa</taxon>
        <taxon>Chordata</taxon>
        <taxon>Craniata</taxon>
        <taxon>Vertebrata</taxon>
        <taxon>Euteleostomi</taxon>
        <taxon>Actinopterygii</taxon>
        <taxon>Neopterygii</taxon>
        <taxon>Teleostei</taxon>
        <taxon>Ostariophysi</taxon>
        <taxon>Cypriniformes</taxon>
        <taxon>Xenocyprididae</taxon>
        <taxon>Xenocypridinae</taxon>
        <taxon>Xenocypridinae incertae sedis</taxon>
        <taxon>Anabarilius</taxon>
    </lineage>
</organism>
<dbReference type="SUPFAM" id="SSF81606">
    <property type="entry name" value="PP2C-like"/>
    <property type="match status" value="1"/>
</dbReference>
<dbReference type="CDD" id="cd00143">
    <property type="entry name" value="PP2Cc"/>
    <property type="match status" value="1"/>
</dbReference>
<evidence type="ECO:0000313" key="3">
    <source>
        <dbReference type="Proteomes" id="UP000281406"/>
    </source>
</evidence>
<proteinExistence type="predicted"/>
<evidence type="ECO:0000259" key="1">
    <source>
        <dbReference type="PROSITE" id="PS51746"/>
    </source>
</evidence>
<comment type="caution">
    <text evidence="2">The sequence shown here is derived from an EMBL/GenBank/DDBJ whole genome shotgun (WGS) entry which is preliminary data.</text>
</comment>
<accession>A0A3N0XH92</accession>
<dbReference type="EMBL" id="RJVU01073134">
    <property type="protein sequence ID" value="ROI26640.1"/>
    <property type="molecule type" value="Genomic_DNA"/>
</dbReference>
<name>A0A3N0XH92_ANAGA</name>
<feature type="domain" description="PPM-type phosphatase" evidence="1">
    <location>
        <begin position="1"/>
        <end position="119"/>
    </location>
</feature>
<dbReference type="Gene3D" id="3.60.40.10">
    <property type="entry name" value="PPM-type phosphatase domain"/>
    <property type="match status" value="1"/>
</dbReference>
<reference evidence="2 3" key="1">
    <citation type="submission" date="2018-10" db="EMBL/GenBank/DDBJ databases">
        <title>Genome assembly for a Yunnan-Guizhou Plateau 3E fish, Anabarilius grahami (Regan), and its evolutionary and genetic applications.</title>
        <authorList>
            <person name="Jiang W."/>
        </authorList>
    </citation>
    <scope>NUCLEOTIDE SEQUENCE [LARGE SCALE GENOMIC DNA]</scope>
    <source>
        <strain evidence="2">AG-KIZ</strain>
        <tissue evidence="2">Muscle</tissue>
    </source>
</reference>
<keyword evidence="3" id="KW-1185">Reference proteome</keyword>
<evidence type="ECO:0000313" key="2">
    <source>
        <dbReference type="EMBL" id="ROI26640.1"/>
    </source>
</evidence>
<dbReference type="InterPro" id="IPR001932">
    <property type="entry name" value="PPM-type_phosphatase-like_dom"/>
</dbReference>
<dbReference type="PROSITE" id="PS51746">
    <property type="entry name" value="PPM_2"/>
    <property type="match status" value="1"/>
</dbReference>